<sequence length="135" mass="15150">MKYIPLIGRFLFSIIFMYSSIAKFSDTFVYEAAAKGIPLSYILIPLVGIFEMAAGLSILFGFMAKWGAWLIIIFLLPVTFIMHDFWTVEDPMLHELVLLTFMKNISIIGAALMLAYFGAGPYSVDSMRDESKKGA</sequence>
<gene>
    <name evidence="8" type="ORF">CLV94_3037</name>
</gene>
<organism evidence="8 9">
    <name type="scientific">Flavobacterium endophyticum</name>
    <dbReference type="NCBI Taxonomy" id="1540163"/>
    <lineage>
        <taxon>Bacteria</taxon>
        <taxon>Pseudomonadati</taxon>
        <taxon>Bacteroidota</taxon>
        <taxon>Flavobacteriia</taxon>
        <taxon>Flavobacteriales</taxon>
        <taxon>Flavobacteriaceae</taxon>
        <taxon>Flavobacterium</taxon>
    </lineage>
</organism>
<comment type="caution">
    <text evidence="8">The sequence shown here is derived from an EMBL/GenBank/DDBJ whole genome shotgun (WGS) entry which is preliminary data.</text>
</comment>
<reference evidence="8 9" key="1">
    <citation type="submission" date="2018-10" db="EMBL/GenBank/DDBJ databases">
        <title>Genomic Encyclopedia of Archaeal and Bacterial Type Strains, Phase II (KMG-II): from individual species to whole genera.</title>
        <authorList>
            <person name="Goeker M."/>
        </authorList>
    </citation>
    <scope>NUCLEOTIDE SEQUENCE [LARGE SCALE GENOMIC DNA]</scope>
    <source>
        <strain evidence="8 9">DSM 29537</strain>
    </source>
</reference>
<name>A0A495LZA3_9FLAO</name>
<evidence type="ECO:0000256" key="7">
    <source>
        <dbReference type="SAM" id="Phobius"/>
    </source>
</evidence>
<feature type="transmembrane region" description="Helical" evidence="7">
    <location>
        <begin position="98"/>
        <end position="119"/>
    </location>
</feature>
<protein>
    <submittedName>
        <fullName evidence="8">Putative oxidoreductase</fullName>
    </submittedName>
</protein>
<evidence type="ECO:0000256" key="6">
    <source>
        <dbReference type="ARBA" id="ARBA00023136"/>
    </source>
</evidence>
<dbReference type="GO" id="GO:0005886">
    <property type="term" value="C:plasma membrane"/>
    <property type="evidence" value="ECO:0007669"/>
    <property type="project" value="UniProtKB-SubCell"/>
</dbReference>
<keyword evidence="3" id="KW-1003">Cell membrane</keyword>
<dbReference type="Pfam" id="PF07681">
    <property type="entry name" value="DoxX"/>
    <property type="match status" value="1"/>
</dbReference>
<evidence type="ECO:0000256" key="4">
    <source>
        <dbReference type="ARBA" id="ARBA00022692"/>
    </source>
</evidence>
<accession>A0A495LZA3</accession>
<comment type="similarity">
    <text evidence="2">Belongs to the DoxX family.</text>
</comment>
<dbReference type="InterPro" id="IPR032808">
    <property type="entry name" value="DoxX"/>
</dbReference>
<dbReference type="AlphaFoldDB" id="A0A495LZA3"/>
<dbReference type="PANTHER" id="PTHR33452:SF1">
    <property type="entry name" value="INNER MEMBRANE PROTEIN YPHA-RELATED"/>
    <property type="match status" value="1"/>
</dbReference>
<evidence type="ECO:0000256" key="1">
    <source>
        <dbReference type="ARBA" id="ARBA00004651"/>
    </source>
</evidence>
<evidence type="ECO:0000256" key="5">
    <source>
        <dbReference type="ARBA" id="ARBA00022989"/>
    </source>
</evidence>
<dbReference type="EMBL" id="RBLC01000005">
    <property type="protein sequence ID" value="RKS19086.1"/>
    <property type="molecule type" value="Genomic_DNA"/>
</dbReference>
<dbReference type="PANTHER" id="PTHR33452">
    <property type="entry name" value="OXIDOREDUCTASE CATD-RELATED"/>
    <property type="match status" value="1"/>
</dbReference>
<feature type="transmembrane region" description="Helical" evidence="7">
    <location>
        <begin position="66"/>
        <end position="86"/>
    </location>
</feature>
<feature type="transmembrane region" description="Helical" evidence="7">
    <location>
        <begin position="37"/>
        <end position="60"/>
    </location>
</feature>
<dbReference type="OrthoDB" id="1494630at2"/>
<keyword evidence="5 7" id="KW-1133">Transmembrane helix</keyword>
<proteinExistence type="inferred from homology"/>
<evidence type="ECO:0000313" key="9">
    <source>
        <dbReference type="Proteomes" id="UP000277579"/>
    </source>
</evidence>
<dbReference type="Proteomes" id="UP000277579">
    <property type="component" value="Unassembled WGS sequence"/>
</dbReference>
<evidence type="ECO:0000313" key="8">
    <source>
        <dbReference type="EMBL" id="RKS19086.1"/>
    </source>
</evidence>
<keyword evidence="4 7" id="KW-0812">Transmembrane</keyword>
<dbReference type="InterPro" id="IPR051907">
    <property type="entry name" value="DoxX-like_oxidoreductase"/>
</dbReference>
<evidence type="ECO:0000256" key="2">
    <source>
        <dbReference type="ARBA" id="ARBA00006679"/>
    </source>
</evidence>
<keyword evidence="9" id="KW-1185">Reference proteome</keyword>
<comment type="subcellular location">
    <subcellularLocation>
        <location evidence="1">Cell membrane</location>
        <topology evidence="1">Multi-pass membrane protein</topology>
    </subcellularLocation>
</comment>
<evidence type="ECO:0000256" key="3">
    <source>
        <dbReference type="ARBA" id="ARBA00022475"/>
    </source>
</evidence>
<dbReference type="RefSeq" id="WP_121377320.1">
    <property type="nucleotide sequence ID" value="NZ_RBLC01000005.1"/>
</dbReference>
<keyword evidence="6 7" id="KW-0472">Membrane</keyword>
<feature type="transmembrane region" description="Helical" evidence="7">
    <location>
        <begin position="6"/>
        <end position="25"/>
    </location>
</feature>